<proteinExistence type="predicted"/>
<organism evidence="1 2">
    <name type="scientific">Volvox reticuliferus</name>
    <dbReference type="NCBI Taxonomy" id="1737510"/>
    <lineage>
        <taxon>Eukaryota</taxon>
        <taxon>Viridiplantae</taxon>
        <taxon>Chlorophyta</taxon>
        <taxon>core chlorophytes</taxon>
        <taxon>Chlorophyceae</taxon>
        <taxon>CS clade</taxon>
        <taxon>Chlamydomonadales</taxon>
        <taxon>Volvocaceae</taxon>
        <taxon>Volvox</taxon>
    </lineage>
</organism>
<reference evidence="1" key="1">
    <citation type="journal article" date="2021" name="Proc. Natl. Acad. Sci. U.S.A.">
        <title>Three genomes in the algal genus Volvox reveal the fate of a haploid sex-determining region after a transition to homothallism.</title>
        <authorList>
            <person name="Yamamoto K."/>
            <person name="Hamaji T."/>
            <person name="Kawai-Toyooka H."/>
            <person name="Matsuzaki R."/>
            <person name="Takahashi F."/>
            <person name="Nishimura Y."/>
            <person name="Kawachi M."/>
            <person name="Noguchi H."/>
            <person name="Minakuchi Y."/>
            <person name="Umen J.G."/>
            <person name="Toyoda A."/>
            <person name="Nozaki H."/>
        </authorList>
    </citation>
    <scope>NUCLEOTIDE SEQUENCE</scope>
    <source>
        <strain evidence="1">NIES-3786</strain>
    </source>
</reference>
<dbReference type="EMBL" id="BNCP01000004">
    <property type="protein sequence ID" value="GIL73322.1"/>
    <property type="molecule type" value="Genomic_DNA"/>
</dbReference>
<comment type="caution">
    <text evidence="1">The sequence shown here is derived from an EMBL/GenBank/DDBJ whole genome shotgun (WGS) entry which is preliminary data.</text>
</comment>
<sequence length="231" mass="22942">MRIGTPSKWLDTADVDMGHVPLDPTHIDIQKSIQPLHTWTGGLAAAVAVAAFEGVVAVVAAVGARPGGGIGLVGERHPVPGPLTLAAAKAPHSPTVAAAARPGLVQHDPGFPGLADELVECEAAPADPPVVAAVSAAAIRGAAVAWVAVHLGAWPSAVVVAAHCRVGTLGAAEGGNAGAGRAGGAHLEGDLLPEARWSGRRPLGRTGQDLPEAAAVAALAHQKAMPRAVVE</sequence>
<name>A0A8J4C7H0_9CHLO</name>
<evidence type="ECO:0000313" key="1">
    <source>
        <dbReference type="EMBL" id="GIL73322.1"/>
    </source>
</evidence>
<keyword evidence="2" id="KW-1185">Reference proteome</keyword>
<protein>
    <submittedName>
        <fullName evidence="1">Uncharacterized protein</fullName>
    </submittedName>
</protein>
<gene>
    <name evidence="1" type="ORF">Vretifemale_3519</name>
</gene>
<accession>A0A8J4C7H0</accession>
<feature type="non-terminal residue" evidence="1">
    <location>
        <position position="231"/>
    </location>
</feature>
<dbReference type="AlphaFoldDB" id="A0A8J4C7H0"/>
<evidence type="ECO:0000313" key="2">
    <source>
        <dbReference type="Proteomes" id="UP000747110"/>
    </source>
</evidence>
<dbReference type="Proteomes" id="UP000747110">
    <property type="component" value="Unassembled WGS sequence"/>
</dbReference>